<evidence type="ECO:0000313" key="1">
    <source>
        <dbReference type="EMBL" id="MBP1934889.1"/>
    </source>
</evidence>
<accession>A0ABS4GX91</accession>
<evidence type="ECO:0000313" key="2">
    <source>
        <dbReference type="Proteomes" id="UP001519343"/>
    </source>
</evidence>
<name>A0ABS4GX91_9BACL</name>
<dbReference type="RefSeq" id="WP_209812863.1">
    <property type="nucleotide sequence ID" value="NZ_JAGGKT010000030.1"/>
</dbReference>
<organism evidence="1 2">
    <name type="scientific">Ammoniphilus resinae</name>
    <dbReference type="NCBI Taxonomy" id="861532"/>
    <lineage>
        <taxon>Bacteria</taxon>
        <taxon>Bacillati</taxon>
        <taxon>Bacillota</taxon>
        <taxon>Bacilli</taxon>
        <taxon>Bacillales</taxon>
        <taxon>Paenibacillaceae</taxon>
        <taxon>Aneurinibacillus group</taxon>
        <taxon>Ammoniphilus</taxon>
    </lineage>
</organism>
<gene>
    <name evidence="1" type="ORF">J2Z37_004909</name>
</gene>
<comment type="caution">
    <text evidence="1">The sequence shown here is derived from an EMBL/GenBank/DDBJ whole genome shotgun (WGS) entry which is preliminary data.</text>
</comment>
<reference evidence="1 2" key="1">
    <citation type="submission" date="2021-03" db="EMBL/GenBank/DDBJ databases">
        <title>Genomic Encyclopedia of Type Strains, Phase IV (KMG-IV): sequencing the most valuable type-strain genomes for metagenomic binning, comparative biology and taxonomic classification.</title>
        <authorList>
            <person name="Goeker M."/>
        </authorList>
    </citation>
    <scope>NUCLEOTIDE SEQUENCE [LARGE SCALE GENOMIC DNA]</scope>
    <source>
        <strain evidence="1 2">DSM 24738</strain>
    </source>
</reference>
<dbReference type="EMBL" id="JAGGKT010000030">
    <property type="protein sequence ID" value="MBP1934889.1"/>
    <property type="molecule type" value="Genomic_DNA"/>
</dbReference>
<sequence length="64" mass="7395">MRKEQYPVLASFERNKEGMLSAWCPFCQCWHHHSAGEGHRIAHCTDNKSPFHDGGYVLKKVKLP</sequence>
<keyword evidence="2" id="KW-1185">Reference proteome</keyword>
<protein>
    <submittedName>
        <fullName evidence="1">Uncharacterized protein</fullName>
    </submittedName>
</protein>
<dbReference type="Proteomes" id="UP001519343">
    <property type="component" value="Unassembled WGS sequence"/>
</dbReference>
<proteinExistence type="predicted"/>